<evidence type="ECO:0000256" key="4">
    <source>
        <dbReference type="ARBA" id="ARBA00022729"/>
    </source>
</evidence>
<dbReference type="PIRSF" id="PIRSF037471">
    <property type="entry name" value="UCP037471"/>
    <property type="match status" value="1"/>
</dbReference>
<dbReference type="InterPro" id="IPR045266">
    <property type="entry name" value="DOH_DOMON"/>
</dbReference>
<dbReference type="AlphaFoldDB" id="A0AAW1MJE5"/>
<name>A0AAW1MJE5_SAPOF</name>
<comment type="caution">
    <text evidence="12">The sequence shown here is derived from an EMBL/GenBank/DDBJ whole genome shotgun (WGS) entry which is preliminary data.</text>
</comment>
<keyword evidence="3 9" id="KW-0812">Transmembrane</keyword>
<dbReference type="CDD" id="cd08760">
    <property type="entry name" value="Cyt_b561_FRRS1_like"/>
    <property type="match status" value="1"/>
</dbReference>
<reference evidence="12" key="1">
    <citation type="submission" date="2024-03" db="EMBL/GenBank/DDBJ databases">
        <title>WGS assembly of Saponaria officinalis var. Norfolk2.</title>
        <authorList>
            <person name="Jenkins J."/>
            <person name="Shu S."/>
            <person name="Grimwood J."/>
            <person name="Barry K."/>
            <person name="Goodstein D."/>
            <person name="Schmutz J."/>
            <person name="Leebens-Mack J."/>
            <person name="Osbourn A."/>
        </authorList>
    </citation>
    <scope>NUCLEOTIDE SEQUENCE [LARGE SCALE GENOMIC DNA]</scope>
    <source>
        <strain evidence="12">JIC</strain>
    </source>
</reference>
<dbReference type="SMART" id="SM00665">
    <property type="entry name" value="B561"/>
    <property type="match status" value="1"/>
</dbReference>
<keyword evidence="6 9" id="KW-1133">Transmembrane helix</keyword>
<dbReference type="CDD" id="cd09631">
    <property type="entry name" value="DOMON_DOH"/>
    <property type="match status" value="1"/>
</dbReference>
<dbReference type="PANTHER" id="PTHR23130">
    <property type="entry name" value="CYTOCHROME B561 AND DOMON DOMAIN-CONTAINING PROTEIN"/>
    <property type="match status" value="1"/>
</dbReference>
<feature type="transmembrane region" description="Helical" evidence="9">
    <location>
        <begin position="328"/>
        <end position="346"/>
    </location>
</feature>
<evidence type="ECO:0000259" key="11">
    <source>
        <dbReference type="PROSITE" id="PS50939"/>
    </source>
</evidence>
<keyword evidence="13" id="KW-1185">Reference proteome</keyword>
<evidence type="ECO:0000256" key="2">
    <source>
        <dbReference type="ARBA" id="ARBA00022448"/>
    </source>
</evidence>
<dbReference type="EMBL" id="JBDFQZ010000002">
    <property type="protein sequence ID" value="KAK9747778.1"/>
    <property type="molecule type" value="Genomic_DNA"/>
</dbReference>
<gene>
    <name evidence="12" type="ORF">RND81_02G014400</name>
</gene>
<protein>
    <recommendedName>
        <fullName evidence="14">Cytochrome b561 and DOMON domain-containing protein</fullName>
    </recommendedName>
</protein>
<keyword evidence="2" id="KW-0813">Transport</keyword>
<feature type="transmembrane region" description="Helical" evidence="9">
    <location>
        <begin position="288"/>
        <end position="307"/>
    </location>
</feature>
<evidence type="ECO:0000256" key="8">
    <source>
        <dbReference type="PIRSR" id="PIRSR037471-1"/>
    </source>
</evidence>
<feature type="domain" description="Cytochrome b561" evidence="11">
    <location>
        <begin position="184"/>
        <end position="377"/>
    </location>
</feature>
<dbReference type="InterPro" id="IPR006593">
    <property type="entry name" value="Cyt_b561/ferric_Rdtase_TM"/>
</dbReference>
<feature type="binding site" description="axial binding residue" evidence="8">
    <location>
        <position position="323"/>
    </location>
    <ligand>
        <name>heme b</name>
        <dbReference type="ChEBI" id="CHEBI:60344"/>
        <label>1</label>
    </ligand>
    <ligandPart>
        <name>Fe</name>
        <dbReference type="ChEBI" id="CHEBI:18248"/>
    </ligandPart>
</feature>
<feature type="binding site" description="axial binding residue" evidence="8">
    <location>
        <position position="222"/>
    </location>
    <ligand>
        <name>heme b</name>
        <dbReference type="ChEBI" id="CHEBI:60344"/>
        <label>1</label>
    </ligand>
    <ligandPart>
        <name>Fe</name>
        <dbReference type="ChEBI" id="CHEBI:18248"/>
    </ligandPart>
</feature>
<keyword evidence="5" id="KW-0249">Electron transport</keyword>
<keyword evidence="8" id="KW-0479">Metal-binding</keyword>
<dbReference type="Gene3D" id="1.20.120.1770">
    <property type="match status" value="1"/>
</dbReference>
<evidence type="ECO:0000256" key="7">
    <source>
        <dbReference type="ARBA" id="ARBA00023136"/>
    </source>
</evidence>
<dbReference type="Pfam" id="PF03351">
    <property type="entry name" value="DOMON"/>
    <property type="match status" value="1"/>
</dbReference>
<feature type="binding site" description="axial binding residue" evidence="8">
    <location>
        <position position="287"/>
    </location>
    <ligand>
        <name>heme b</name>
        <dbReference type="ChEBI" id="CHEBI:60344"/>
        <label>1</label>
    </ligand>
    <ligandPart>
        <name>Fe</name>
        <dbReference type="ChEBI" id="CHEBI:18248"/>
    </ligandPart>
</feature>
<evidence type="ECO:0000313" key="12">
    <source>
        <dbReference type="EMBL" id="KAK9747778.1"/>
    </source>
</evidence>
<feature type="transmembrane region" description="Helical" evidence="9">
    <location>
        <begin position="223"/>
        <end position="244"/>
    </location>
</feature>
<evidence type="ECO:0000256" key="5">
    <source>
        <dbReference type="ARBA" id="ARBA00022982"/>
    </source>
</evidence>
<dbReference type="PROSITE" id="PS50836">
    <property type="entry name" value="DOMON"/>
    <property type="match status" value="1"/>
</dbReference>
<proteinExistence type="predicted"/>
<evidence type="ECO:0000256" key="1">
    <source>
        <dbReference type="ARBA" id="ARBA00004370"/>
    </source>
</evidence>
<evidence type="ECO:0000259" key="10">
    <source>
        <dbReference type="PROSITE" id="PS50836"/>
    </source>
</evidence>
<evidence type="ECO:0008006" key="14">
    <source>
        <dbReference type="Google" id="ProtNLM"/>
    </source>
</evidence>
<comment type="subcellular location">
    <subcellularLocation>
        <location evidence="1">Membrane</location>
    </subcellularLocation>
</comment>
<evidence type="ECO:0000313" key="13">
    <source>
        <dbReference type="Proteomes" id="UP001443914"/>
    </source>
</evidence>
<dbReference type="GO" id="GO:0046872">
    <property type="term" value="F:metal ion binding"/>
    <property type="evidence" value="ECO:0007669"/>
    <property type="project" value="UniProtKB-KW"/>
</dbReference>
<organism evidence="12 13">
    <name type="scientific">Saponaria officinalis</name>
    <name type="common">Common soapwort</name>
    <name type="synonym">Lychnis saponaria</name>
    <dbReference type="NCBI Taxonomy" id="3572"/>
    <lineage>
        <taxon>Eukaryota</taxon>
        <taxon>Viridiplantae</taxon>
        <taxon>Streptophyta</taxon>
        <taxon>Embryophyta</taxon>
        <taxon>Tracheophyta</taxon>
        <taxon>Spermatophyta</taxon>
        <taxon>Magnoliopsida</taxon>
        <taxon>eudicotyledons</taxon>
        <taxon>Gunneridae</taxon>
        <taxon>Pentapetalae</taxon>
        <taxon>Caryophyllales</taxon>
        <taxon>Caryophyllaceae</taxon>
        <taxon>Caryophylleae</taxon>
        <taxon>Saponaria</taxon>
    </lineage>
</organism>
<dbReference type="PROSITE" id="PS50939">
    <property type="entry name" value="CYTOCHROME_B561"/>
    <property type="match status" value="1"/>
</dbReference>
<accession>A0AAW1MJE5</accession>
<feature type="binding site" description="axial binding residue" evidence="8">
    <location>
        <position position="255"/>
    </location>
    <ligand>
        <name>heme b</name>
        <dbReference type="ChEBI" id="CHEBI:60344"/>
        <label>1</label>
    </ligand>
    <ligandPart>
        <name>Fe</name>
        <dbReference type="ChEBI" id="CHEBI:18248"/>
    </ligandPart>
</feature>
<keyword evidence="4" id="KW-0732">Signal</keyword>
<feature type="domain" description="DOMON" evidence="10">
    <location>
        <begin position="66"/>
        <end position="177"/>
    </location>
</feature>
<evidence type="ECO:0000256" key="9">
    <source>
        <dbReference type="SAM" id="Phobius"/>
    </source>
</evidence>
<evidence type="ECO:0000256" key="6">
    <source>
        <dbReference type="ARBA" id="ARBA00022989"/>
    </source>
</evidence>
<dbReference type="PANTHER" id="PTHR23130:SF171">
    <property type="entry name" value="OS01G0895300 PROTEIN"/>
    <property type="match status" value="1"/>
</dbReference>
<evidence type="ECO:0000256" key="3">
    <source>
        <dbReference type="ARBA" id="ARBA00022692"/>
    </source>
</evidence>
<dbReference type="Proteomes" id="UP001443914">
    <property type="component" value="Unassembled WGS sequence"/>
</dbReference>
<dbReference type="InterPro" id="IPR017214">
    <property type="entry name" value="UCP037471"/>
</dbReference>
<dbReference type="GO" id="GO:0016020">
    <property type="term" value="C:membrane"/>
    <property type="evidence" value="ECO:0007669"/>
    <property type="project" value="UniProtKB-SubCell"/>
</dbReference>
<dbReference type="SMART" id="SM00664">
    <property type="entry name" value="DoH"/>
    <property type="match status" value="1"/>
</dbReference>
<dbReference type="InterPro" id="IPR005018">
    <property type="entry name" value="DOMON_domain"/>
</dbReference>
<sequence>MLTQEKRRKKDMKVILIVFVSVFVVHLGSLVHSQDVNSCDTNDIDFNDIARFDTTAMSCQVVWPKQDFILRYAEAGRGIWSFLLSAKDPNSWVGIGFSTNGQMKGSSAMVGWVNSNGNGTILQYDLKDRDSDSVLPNQGELTVVNKSDTVVRRSNRIYMAFQLRTPQPRTKVLYAVGPSTLPNARNGFKLTEHKDRISTTLNYQTGQSQAENRPHTGVRKTHGALNMIGWGILMPIGAIVARYFRQWDPIWFYAHTVIQSVGFLLGLVGFILGLVLQGLTNAQVKRHRNLGITIFIFGCLQVTALLVRPQKGTKMRKYWNLYHHNAGKVLVVLAISNVFYGIQLGMEGGSWYGTYAVIVALLFVSAIVFEIRLRRRR</sequence>
<feature type="transmembrane region" description="Helical" evidence="9">
    <location>
        <begin position="352"/>
        <end position="371"/>
    </location>
</feature>
<keyword evidence="8" id="KW-0408">Iron</keyword>
<feature type="transmembrane region" description="Helical" evidence="9">
    <location>
        <begin position="251"/>
        <end position="276"/>
    </location>
</feature>
<keyword evidence="7 9" id="KW-0472">Membrane</keyword>